<evidence type="ECO:0000313" key="1">
    <source>
        <dbReference type="EMBL" id="SVB92657.1"/>
    </source>
</evidence>
<protein>
    <submittedName>
        <fullName evidence="1">Uncharacterized protein</fullName>
    </submittedName>
</protein>
<dbReference type="AlphaFoldDB" id="A0A382I0A9"/>
<reference evidence="1" key="1">
    <citation type="submission" date="2018-05" db="EMBL/GenBank/DDBJ databases">
        <authorList>
            <person name="Lanie J.A."/>
            <person name="Ng W.-L."/>
            <person name="Kazmierczak K.M."/>
            <person name="Andrzejewski T.M."/>
            <person name="Davidsen T.M."/>
            <person name="Wayne K.J."/>
            <person name="Tettelin H."/>
            <person name="Glass J.I."/>
            <person name="Rusch D."/>
            <person name="Podicherti R."/>
            <person name="Tsui H.-C.T."/>
            <person name="Winkler M.E."/>
        </authorList>
    </citation>
    <scope>NUCLEOTIDE SEQUENCE</scope>
</reference>
<gene>
    <name evidence="1" type="ORF">METZ01_LOCUS245511</name>
</gene>
<name>A0A382I0A9_9ZZZZ</name>
<organism evidence="1">
    <name type="scientific">marine metagenome</name>
    <dbReference type="NCBI Taxonomy" id="408172"/>
    <lineage>
        <taxon>unclassified sequences</taxon>
        <taxon>metagenomes</taxon>
        <taxon>ecological metagenomes</taxon>
    </lineage>
</organism>
<proteinExistence type="predicted"/>
<sequence length="55" mass="6110">PIDINTDYEWRLNGSFAAIPGLPDRLNGEGARQLHGTVNRQIAADDIEDRVGFPF</sequence>
<feature type="non-terminal residue" evidence="1">
    <location>
        <position position="1"/>
    </location>
</feature>
<accession>A0A382I0A9</accession>
<dbReference type="EMBL" id="UINC01064206">
    <property type="protein sequence ID" value="SVB92657.1"/>
    <property type="molecule type" value="Genomic_DNA"/>
</dbReference>